<evidence type="ECO:0000313" key="2">
    <source>
        <dbReference type="Proteomes" id="UP000237271"/>
    </source>
</evidence>
<dbReference type="Proteomes" id="UP000237271">
    <property type="component" value="Unassembled WGS sequence"/>
</dbReference>
<name>A0A2P4YF23_9STRA</name>
<sequence length="110" mass="12883">MHVHDTGSKPYVDDTMVTVTDCRNSILRLFEVRFAHLDSTELLWASLLDPRVEKCLMIYLNCTCSGRIRTRNARFPLKKCSTDFDRYLVDVKLDNEKVPEFIDHDTNPFK</sequence>
<dbReference type="AlphaFoldDB" id="A0A2P4YF23"/>
<comment type="caution">
    <text evidence="1">The sequence shown here is derived from an EMBL/GenBank/DDBJ whole genome shotgun (WGS) entry which is preliminary data.</text>
</comment>
<organism evidence="1 2">
    <name type="scientific">Phytophthora palmivora</name>
    <dbReference type="NCBI Taxonomy" id="4796"/>
    <lineage>
        <taxon>Eukaryota</taxon>
        <taxon>Sar</taxon>
        <taxon>Stramenopiles</taxon>
        <taxon>Oomycota</taxon>
        <taxon>Peronosporomycetes</taxon>
        <taxon>Peronosporales</taxon>
        <taxon>Peronosporaceae</taxon>
        <taxon>Phytophthora</taxon>
    </lineage>
</organism>
<keyword evidence="2" id="KW-1185">Reference proteome</keyword>
<evidence type="ECO:0000313" key="1">
    <source>
        <dbReference type="EMBL" id="POM76299.1"/>
    </source>
</evidence>
<reference evidence="1 2" key="1">
    <citation type="journal article" date="2017" name="Genome Biol. Evol.">
        <title>Phytophthora megakarya and P. palmivora, closely related causal agents of cacao black pod rot, underwent increases in genome sizes and gene numbers by different mechanisms.</title>
        <authorList>
            <person name="Ali S.S."/>
            <person name="Shao J."/>
            <person name="Lary D.J."/>
            <person name="Kronmiller B."/>
            <person name="Shen D."/>
            <person name="Strem M.D."/>
            <person name="Amoako-Attah I."/>
            <person name="Akrofi A.Y."/>
            <person name="Begoude B.A."/>
            <person name="Ten Hoopen G.M."/>
            <person name="Coulibaly K."/>
            <person name="Kebe B.I."/>
            <person name="Melnick R.L."/>
            <person name="Guiltinan M.J."/>
            <person name="Tyler B.M."/>
            <person name="Meinhardt L.W."/>
            <person name="Bailey B.A."/>
        </authorList>
    </citation>
    <scope>NUCLEOTIDE SEQUENCE [LARGE SCALE GENOMIC DNA]</scope>
    <source>
        <strain evidence="2">sbr112.9</strain>
    </source>
</reference>
<proteinExistence type="predicted"/>
<protein>
    <submittedName>
        <fullName evidence="1">Uncharacterized protein</fullName>
    </submittedName>
</protein>
<gene>
    <name evidence="1" type="ORF">PHPALM_6473</name>
</gene>
<dbReference type="EMBL" id="NCKW01003477">
    <property type="protein sequence ID" value="POM76299.1"/>
    <property type="molecule type" value="Genomic_DNA"/>
</dbReference>
<accession>A0A2P4YF23</accession>